<organism evidence="1">
    <name type="scientific">Fagus sylvatica</name>
    <name type="common">Beechnut</name>
    <dbReference type="NCBI Taxonomy" id="28930"/>
    <lineage>
        <taxon>Eukaryota</taxon>
        <taxon>Viridiplantae</taxon>
        <taxon>Streptophyta</taxon>
        <taxon>Embryophyta</taxon>
        <taxon>Tracheophyta</taxon>
        <taxon>Spermatophyta</taxon>
        <taxon>Magnoliopsida</taxon>
        <taxon>eudicotyledons</taxon>
        <taxon>Gunneridae</taxon>
        <taxon>Pentapetalae</taxon>
        <taxon>rosids</taxon>
        <taxon>fabids</taxon>
        <taxon>Fagales</taxon>
        <taxon>Fagaceae</taxon>
        <taxon>Fagus</taxon>
    </lineage>
</organism>
<dbReference type="AlphaFoldDB" id="A0A2N9FUX7"/>
<accession>A0A2N9FUX7</accession>
<evidence type="ECO:0008006" key="2">
    <source>
        <dbReference type="Google" id="ProtNLM"/>
    </source>
</evidence>
<gene>
    <name evidence="1" type="ORF">FSB_LOCUS18603</name>
</gene>
<proteinExistence type="predicted"/>
<evidence type="ECO:0000313" key="1">
    <source>
        <dbReference type="EMBL" id="SPC90721.1"/>
    </source>
</evidence>
<name>A0A2N9FUX7_FAGSY</name>
<sequence>MSSQRGSGGEHRSSHLGKGKAIAYALDSPLDTNEEYDAMKAPLLRADRLALSLERQLDCLVLLAILQEHQLRFLRGVSRFCGHKDDVEEADMGPLIVVDTPLLTNLADHPSTSIRHCEPPGSGRGGWSDFHKLLARARLEYHAFLVELSFGPFLSIPYMLLSHPLVRNWVEQFFHHTGTFHLSSCEMGVLPLDLSAILGIRFGGRVPPNARISGPEALAIMGIADPATCHGTTNVILKVKYLKQVLERELAEPPTDLRYR</sequence>
<dbReference type="EMBL" id="OIVN01001171">
    <property type="protein sequence ID" value="SPC90721.1"/>
    <property type="molecule type" value="Genomic_DNA"/>
</dbReference>
<protein>
    <recommendedName>
        <fullName evidence="2">Aminotransferase-like plant mobile domain-containing protein</fullName>
    </recommendedName>
</protein>
<reference evidence="1" key="1">
    <citation type="submission" date="2018-02" db="EMBL/GenBank/DDBJ databases">
        <authorList>
            <person name="Cohen D.B."/>
            <person name="Kent A.D."/>
        </authorList>
    </citation>
    <scope>NUCLEOTIDE SEQUENCE</scope>
</reference>